<keyword evidence="7" id="KW-1185">Reference proteome</keyword>
<protein>
    <recommendedName>
        <fullName evidence="5">Integrin alpha first immunoglubulin-like domain-containing protein</fullName>
    </recommendedName>
</protein>
<dbReference type="Gene3D" id="2.60.40.1460">
    <property type="entry name" value="Integrin domains. Chain A, domain 2"/>
    <property type="match status" value="1"/>
</dbReference>
<evidence type="ECO:0000256" key="1">
    <source>
        <dbReference type="ARBA" id="ARBA00004479"/>
    </source>
</evidence>
<comment type="caution">
    <text evidence="6">The sequence shown here is derived from an EMBL/GenBank/DDBJ whole genome shotgun (WGS) entry which is preliminary data.</text>
</comment>
<dbReference type="Proteomes" id="UP001142489">
    <property type="component" value="Unassembled WGS sequence"/>
</dbReference>
<feature type="non-terminal residue" evidence="6">
    <location>
        <position position="1"/>
    </location>
</feature>
<evidence type="ECO:0000259" key="5">
    <source>
        <dbReference type="Pfam" id="PF08441"/>
    </source>
</evidence>
<dbReference type="AlphaFoldDB" id="A0A9Q0XQH4"/>
<dbReference type="SUPFAM" id="SSF69179">
    <property type="entry name" value="Integrin domains"/>
    <property type="match status" value="1"/>
</dbReference>
<proteinExistence type="predicted"/>
<feature type="domain" description="Integrin alpha first immunoglubulin-like" evidence="5">
    <location>
        <begin position="1"/>
        <end position="75"/>
    </location>
</feature>
<keyword evidence="4" id="KW-0325">Glycoprotein</keyword>
<comment type="subcellular location">
    <subcellularLocation>
        <location evidence="1">Membrane</location>
        <topology evidence="1">Single-pass type I membrane protein</topology>
    </subcellularLocation>
</comment>
<dbReference type="GO" id="GO:0007229">
    <property type="term" value="P:integrin-mediated signaling pathway"/>
    <property type="evidence" value="ECO:0007669"/>
    <property type="project" value="UniProtKB-KW"/>
</dbReference>
<name>A0A9Q0XQH4_9SAUR</name>
<evidence type="ECO:0000256" key="3">
    <source>
        <dbReference type="ARBA" id="ARBA00023136"/>
    </source>
</evidence>
<dbReference type="GO" id="GO:0016020">
    <property type="term" value="C:membrane"/>
    <property type="evidence" value="ECO:0007669"/>
    <property type="project" value="UniProtKB-SubCell"/>
</dbReference>
<evidence type="ECO:0000256" key="2">
    <source>
        <dbReference type="ARBA" id="ARBA00023037"/>
    </source>
</evidence>
<evidence type="ECO:0000313" key="7">
    <source>
        <dbReference type="Proteomes" id="UP001142489"/>
    </source>
</evidence>
<gene>
    <name evidence="6" type="ORF">JRQ81_018922</name>
</gene>
<reference evidence="6" key="1">
    <citation type="journal article" date="2023" name="DNA Res.">
        <title>Chromosome-level genome assembly of Phrynocephalus forsythii using third-generation DNA sequencing and Hi-C analysis.</title>
        <authorList>
            <person name="Qi Y."/>
            <person name="Zhao W."/>
            <person name="Zhao Y."/>
            <person name="Niu C."/>
            <person name="Cao S."/>
            <person name="Zhang Y."/>
        </authorList>
    </citation>
    <scope>NUCLEOTIDE SEQUENCE</scope>
    <source>
        <tissue evidence="6">Muscle</tissue>
    </source>
</reference>
<accession>A0A9Q0XQH4</accession>
<evidence type="ECO:0000313" key="6">
    <source>
        <dbReference type="EMBL" id="KAJ7322635.1"/>
    </source>
</evidence>
<sequence length="120" mass="13613">SRPVITMDISVLLPTSIDITAPQCHDGLQQVNCLNVTTCFSFKGRHVPGAIAGMYSAIQEAVGKLQLSHIRKVYLEEEYHEIVLAALSYPFAKQVKATHKPFLNMKRQVFFFLRLVFRAY</sequence>
<keyword evidence="3" id="KW-0472">Membrane</keyword>
<organism evidence="6 7">
    <name type="scientific">Phrynocephalus forsythii</name>
    <dbReference type="NCBI Taxonomy" id="171643"/>
    <lineage>
        <taxon>Eukaryota</taxon>
        <taxon>Metazoa</taxon>
        <taxon>Chordata</taxon>
        <taxon>Craniata</taxon>
        <taxon>Vertebrata</taxon>
        <taxon>Euteleostomi</taxon>
        <taxon>Lepidosauria</taxon>
        <taxon>Squamata</taxon>
        <taxon>Bifurcata</taxon>
        <taxon>Unidentata</taxon>
        <taxon>Episquamata</taxon>
        <taxon>Toxicofera</taxon>
        <taxon>Iguania</taxon>
        <taxon>Acrodonta</taxon>
        <taxon>Agamidae</taxon>
        <taxon>Agaminae</taxon>
        <taxon>Phrynocephalus</taxon>
    </lineage>
</organism>
<dbReference type="OrthoDB" id="5317514at2759"/>
<dbReference type="InterPro" id="IPR013649">
    <property type="entry name" value="Integrin_alpha_Ig-like_1"/>
</dbReference>
<dbReference type="InterPro" id="IPR032695">
    <property type="entry name" value="Integrin_dom_sf"/>
</dbReference>
<keyword evidence="2" id="KW-0401">Integrin</keyword>
<dbReference type="Pfam" id="PF08441">
    <property type="entry name" value="Integrin_A_Ig_1"/>
    <property type="match status" value="1"/>
</dbReference>
<evidence type="ECO:0000256" key="4">
    <source>
        <dbReference type="ARBA" id="ARBA00023180"/>
    </source>
</evidence>
<dbReference type="EMBL" id="JAPFRF010000009">
    <property type="protein sequence ID" value="KAJ7322635.1"/>
    <property type="molecule type" value="Genomic_DNA"/>
</dbReference>